<dbReference type="EMBL" id="AGNL01022021">
    <property type="protein sequence ID" value="EJK59911.1"/>
    <property type="molecule type" value="Genomic_DNA"/>
</dbReference>
<evidence type="ECO:0000313" key="3">
    <source>
        <dbReference type="Proteomes" id="UP000266841"/>
    </source>
</evidence>
<accession>K0SG33</accession>
<comment type="caution">
    <text evidence="2">The sequence shown here is derived from an EMBL/GenBank/DDBJ whole genome shotgun (WGS) entry which is preliminary data.</text>
</comment>
<proteinExistence type="predicted"/>
<evidence type="ECO:0000256" key="1">
    <source>
        <dbReference type="SAM" id="MobiDB-lite"/>
    </source>
</evidence>
<evidence type="ECO:0000313" key="2">
    <source>
        <dbReference type="EMBL" id="EJK59911.1"/>
    </source>
</evidence>
<feature type="region of interest" description="Disordered" evidence="1">
    <location>
        <begin position="1"/>
        <end position="26"/>
    </location>
</feature>
<keyword evidence="3" id="KW-1185">Reference proteome</keyword>
<dbReference type="AlphaFoldDB" id="K0SG33"/>
<protein>
    <submittedName>
        <fullName evidence="2">Uncharacterized protein</fullName>
    </submittedName>
</protein>
<reference evidence="2 3" key="1">
    <citation type="journal article" date="2012" name="Genome Biol.">
        <title>Genome and low-iron response of an oceanic diatom adapted to chronic iron limitation.</title>
        <authorList>
            <person name="Lommer M."/>
            <person name="Specht M."/>
            <person name="Roy A.S."/>
            <person name="Kraemer L."/>
            <person name="Andreson R."/>
            <person name="Gutowska M.A."/>
            <person name="Wolf J."/>
            <person name="Bergner S.V."/>
            <person name="Schilhabel M.B."/>
            <person name="Klostermeier U.C."/>
            <person name="Beiko R.G."/>
            <person name="Rosenstiel P."/>
            <person name="Hippler M."/>
            <person name="Laroche J."/>
        </authorList>
    </citation>
    <scope>NUCLEOTIDE SEQUENCE [LARGE SCALE GENOMIC DNA]</scope>
    <source>
        <strain evidence="2 3">CCMP1005</strain>
    </source>
</reference>
<organism evidence="2 3">
    <name type="scientific">Thalassiosira oceanica</name>
    <name type="common">Marine diatom</name>
    <dbReference type="NCBI Taxonomy" id="159749"/>
    <lineage>
        <taxon>Eukaryota</taxon>
        <taxon>Sar</taxon>
        <taxon>Stramenopiles</taxon>
        <taxon>Ochrophyta</taxon>
        <taxon>Bacillariophyta</taxon>
        <taxon>Coscinodiscophyceae</taxon>
        <taxon>Thalassiosirophycidae</taxon>
        <taxon>Thalassiosirales</taxon>
        <taxon>Thalassiosiraceae</taxon>
        <taxon>Thalassiosira</taxon>
    </lineage>
</organism>
<gene>
    <name evidence="2" type="ORF">THAOC_19816</name>
</gene>
<dbReference type="Proteomes" id="UP000266841">
    <property type="component" value="Unassembled WGS sequence"/>
</dbReference>
<name>K0SG33_THAOC</name>
<sequence length="189" mass="21558">MIPSIIHQRGPTPTEPSVGRNSRKRRRLISEDYCTTGMESEDASSTSSSASTTSVTFAMFDQIQLFDSDKELVRSQWLTAHDYRNFKRQRYDDATKISQLEDPRSLEDELCFWGLEAMIVRDMKQKIAVARKSLTQDVLSLSEQGSERGEDIARIARQHSNWSAKVAAKKGRYYSSVLKRETDSSPNKL</sequence>